<proteinExistence type="predicted"/>
<organism evidence="3 4">
    <name type="scientific">Stegastes partitus</name>
    <name type="common">bicolor damselfish</name>
    <dbReference type="NCBI Taxonomy" id="144197"/>
    <lineage>
        <taxon>Eukaryota</taxon>
        <taxon>Metazoa</taxon>
        <taxon>Chordata</taxon>
        <taxon>Craniata</taxon>
        <taxon>Vertebrata</taxon>
        <taxon>Euteleostomi</taxon>
        <taxon>Actinopterygii</taxon>
        <taxon>Neopterygii</taxon>
        <taxon>Teleostei</taxon>
        <taxon>Neoteleostei</taxon>
        <taxon>Acanthomorphata</taxon>
        <taxon>Ovalentaria</taxon>
        <taxon>Pomacentridae</taxon>
        <taxon>Stegastes</taxon>
    </lineage>
</organism>
<evidence type="ECO:0000256" key="1">
    <source>
        <dbReference type="SAM" id="MobiDB-lite"/>
    </source>
</evidence>
<name>A0A9Y4K8D3_9TELE</name>
<feature type="region of interest" description="Disordered" evidence="1">
    <location>
        <begin position="276"/>
        <end position="295"/>
    </location>
</feature>
<dbReference type="InterPro" id="IPR013783">
    <property type="entry name" value="Ig-like_fold"/>
</dbReference>
<dbReference type="Gene3D" id="2.60.40.10">
    <property type="entry name" value="Immunoglobulins"/>
    <property type="match status" value="2"/>
</dbReference>
<sequence length="295" mass="32585">MIIAVLAATALVKGLTECNFSHSHGTRQCFGALGQPLIFHLSDKTNTLIRLTKDGKYMILKREKTGNVILDDKFVDPSELTHNGKFKLLNAMKIHSGDYELEEHSSDGTLIRQVIVHLEIQGPVSKPVVSQTCLSEKQMQVSCSTEGDNVEFLMTLDGYVLIQTSDYNQSLSSWTAEKLCVDIKLYGQLTGNVTCRVWNKVSRDETVHPLSACGGAAGFVPTLPVVTAAVIASAATAFSFLALSLVIVFWKKRRQIPTSPTSVDEDNRESEVIYTDVKVKKKPRQTRSEEHQNAT</sequence>
<keyword evidence="2" id="KW-0812">Transmembrane</keyword>
<evidence type="ECO:0000313" key="3">
    <source>
        <dbReference type="Proteomes" id="UP000694891"/>
    </source>
</evidence>
<evidence type="ECO:0000256" key="2">
    <source>
        <dbReference type="SAM" id="Phobius"/>
    </source>
</evidence>
<accession>A0A9Y4K8D3</accession>
<evidence type="ECO:0000313" key="4">
    <source>
        <dbReference type="RefSeq" id="XP_008286208.1"/>
    </source>
</evidence>
<gene>
    <name evidence="4" type="primary">LOC103361797</name>
</gene>
<dbReference type="RefSeq" id="XP_008286208.1">
    <property type="nucleotide sequence ID" value="XM_008287986.1"/>
</dbReference>
<dbReference type="GeneID" id="103361797"/>
<dbReference type="AlphaFoldDB" id="A0A9Y4K8D3"/>
<protein>
    <submittedName>
        <fullName evidence="4">Uncharacterized protein LOC103361797</fullName>
    </submittedName>
</protein>
<feature type="transmembrane region" description="Helical" evidence="2">
    <location>
        <begin position="228"/>
        <end position="250"/>
    </location>
</feature>
<keyword evidence="2" id="KW-0472">Membrane</keyword>
<keyword evidence="3" id="KW-1185">Reference proteome</keyword>
<dbReference type="Proteomes" id="UP000694891">
    <property type="component" value="Unplaced"/>
</dbReference>
<feature type="compositionally biased region" description="Basic and acidic residues" evidence="1">
    <location>
        <begin position="286"/>
        <end position="295"/>
    </location>
</feature>
<reference evidence="4" key="1">
    <citation type="submission" date="2025-08" db="UniProtKB">
        <authorList>
            <consortium name="RefSeq"/>
        </authorList>
    </citation>
    <scope>IDENTIFICATION</scope>
</reference>
<keyword evidence="2" id="KW-1133">Transmembrane helix</keyword>